<evidence type="ECO:0008006" key="4">
    <source>
        <dbReference type="Google" id="ProtNLM"/>
    </source>
</evidence>
<sequence length="344" mass="36941">MQPILPTLPTDAMLPTEKMLSTLPMLPALPRLPMLPALPKLAMLPAEAKLAIEAALPNEAMLPAECNEASESSPSVWGSVTGQAWPSNVPLTIGGPIPKVDHPNATILFAAAVAQQTPAMTDAPPAATPSRPSTRSWTTLWYYAVVVLTIGLLSGVPFGHAATRLRGMRRVWCVVSAVAYTAVMVVAVVISTVYRDSPTPVGGMIMIITIVVAIVHLTFVRRWVHTAPQPRGYDPAVGAVLHARGRRDEARRIVERDPSMARELRIGRPDLPRTFDDGGLVDLNSAPAAVIAQVCGVDPAVGQQLVDARTAAGTPFVRVDDVFTYSDVPYPLWDRIRERAVVVP</sequence>
<organism evidence="2 3">
    <name type="scientific">Pseudonocardia endophytica</name>
    <dbReference type="NCBI Taxonomy" id="401976"/>
    <lineage>
        <taxon>Bacteria</taxon>
        <taxon>Bacillati</taxon>
        <taxon>Actinomycetota</taxon>
        <taxon>Actinomycetes</taxon>
        <taxon>Pseudonocardiales</taxon>
        <taxon>Pseudonocardiaceae</taxon>
        <taxon>Pseudonocardia</taxon>
    </lineage>
</organism>
<name>A0A4R1HSP4_PSEEN</name>
<keyword evidence="1" id="KW-1133">Transmembrane helix</keyword>
<keyword evidence="3" id="KW-1185">Reference proteome</keyword>
<dbReference type="SUPFAM" id="SSF81585">
    <property type="entry name" value="PsbU/PolX domain-like"/>
    <property type="match status" value="1"/>
</dbReference>
<keyword evidence="1" id="KW-0472">Membrane</keyword>
<dbReference type="AlphaFoldDB" id="A0A4R1HSP4"/>
<dbReference type="Proteomes" id="UP000295560">
    <property type="component" value="Unassembled WGS sequence"/>
</dbReference>
<feature type="transmembrane region" description="Helical" evidence="1">
    <location>
        <begin position="171"/>
        <end position="194"/>
    </location>
</feature>
<feature type="transmembrane region" description="Helical" evidence="1">
    <location>
        <begin position="140"/>
        <end position="159"/>
    </location>
</feature>
<proteinExistence type="predicted"/>
<evidence type="ECO:0000313" key="3">
    <source>
        <dbReference type="Proteomes" id="UP000295560"/>
    </source>
</evidence>
<evidence type="ECO:0000256" key="1">
    <source>
        <dbReference type="SAM" id="Phobius"/>
    </source>
</evidence>
<comment type="caution">
    <text evidence="2">The sequence shown here is derived from an EMBL/GenBank/DDBJ whole genome shotgun (WGS) entry which is preliminary data.</text>
</comment>
<protein>
    <recommendedName>
        <fullName evidence="4">Helix-hairpin-helix protein</fullName>
    </recommendedName>
</protein>
<accession>A0A4R1HSP4</accession>
<keyword evidence="1" id="KW-0812">Transmembrane</keyword>
<gene>
    <name evidence="2" type="ORF">EV378_1491</name>
</gene>
<feature type="transmembrane region" description="Helical" evidence="1">
    <location>
        <begin position="200"/>
        <end position="220"/>
    </location>
</feature>
<dbReference type="EMBL" id="SMFZ01000001">
    <property type="protein sequence ID" value="TCK25674.1"/>
    <property type="molecule type" value="Genomic_DNA"/>
</dbReference>
<evidence type="ECO:0000313" key="2">
    <source>
        <dbReference type="EMBL" id="TCK25674.1"/>
    </source>
</evidence>
<reference evidence="2 3" key="1">
    <citation type="submission" date="2019-03" db="EMBL/GenBank/DDBJ databases">
        <title>Sequencing the genomes of 1000 actinobacteria strains.</title>
        <authorList>
            <person name="Klenk H.-P."/>
        </authorList>
    </citation>
    <scope>NUCLEOTIDE SEQUENCE [LARGE SCALE GENOMIC DNA]</scope>
    <source>
        <strain evidence="2 3">DSM 44969</strain>
    </source>
</reference>